<evidence type="ECO:0000256" key="5">
    <source>
        <dbReference type="ARBA" id="ARBA00022673"/>
    </source>
</evidence>
<evidence type="ECO:0000256" key="6">
    <source>
        <dbReference type="ARBA" id="ARBA00022692"/>
    </source>
</evidence>
<dbReference type="PANTHER" id="PTHR20917:SF0">
    <property type="entry name" value="CALCIUM LOAD-ACTIVATED CALCIUM CHANNEL"/>
    <property type="match status" value="1"/>
</dbReference>
<dbReference type="GO" id="GO:0032469">
    <property type="term" value="P:endoplasmic reticulum calcium ion homeostasis"/>
    <property type="evidence" value="ECO:0007669"/>
    <property type="project" value="InterPro"/>
</dbReference>
<keyword evidence="7" id="KW-0256">Endoplasmic reticulum</keyword>
<reference evidence="14" key="1">
    <citation type="submission" date="2023-08" db="EMBL/GenBank/DDBJ databases">
        <authorList>
            <person name="Audoor S."/>
            <person name="Bilcke G."/>
        </authorList>
    </citation>
    <scope>NUCLEOTIDE SEQUENCE</scope>
</reference>
<evidence type="ECO:0000256" key="12">
    <source>
        <dbReference type="ARBA" id="ARBA00023136"/>
    </source>
</evidence>
<evidence type="ECO:0000256" key="10">
    <source>
        <dbReference type="ARBA" id="ARBA00023054"/>
    </source>
</evidence>
<evidence type="ECO:0000256" key="1">
    <source>
        <dbReference type="ARBA" id="ARBA00004477"/>
    </source>
</evidence>
<name>A0AAD2G314_9STRA</name>
<evidence type="ECO:0000256" key="9">
    <source>
        <dbReference type="ARBA" id="ARBA00022989"/>
    </source>
</evidence>
<keyword evidence="15" id="KW-1185">Reference proteome</keyword>
<sequence length="210" mass="23461">MTHSEVLNIAITVAACQIFLDLACNHLVYKKDPYKRACSALERASWKKKKAEEDLAKNPKKNAKRHQRASDDYDAARAVVVSKHTFPNFLSSLFFVILLRILGAENKGKVIAVLPFQPWKLLARLSRRGLDFSTMPTGFIEASSVTFEQGASYLFIYFLSTMSVKFYCNKLVGTKPPRGADGGIFSVMDSPQGRKMAQAMGVDPDDLKFD</sequence>
<organism evidence="14 15">
    <name type="scientific">Cylindrotheca closterium</name>
    <dbReference type="NCBI Taxonomy" id="2856"/>
    <lineage>
        <taxon>Eukaryota</taxon>
        <taxon>Sar</taxon>
        <taxon>Stramenopiles</taxon>
        <taxon>Ochrophyta</taxon>
        <taxon>Bacillariophyta</taxon>
        <taxon>Bacillariophyceae</taxon>
        <taxon>Bacillariophycidae</taxon>
        <taxon>Bacillariales</taxon>
        <taxon>Bacillariaceae</taxon>
        <taxon>Cylindrotheca</taxon>
    </lineage>
</organism>
<comment type="caution">
    <text evidence="14">The sequence shown here is derived from an EMBL/GenBank/DDBJ whole genome shotgun (WGS) entry which is preliminary data.</text>
</comment>
<keyword evidence="12" id="KW-0472">Membrane</keyword>
<dbReference type="SMART" id="SM01415">
    <property type="entry name" value="DUF106"/>
    <property type="match status" value="1"/>
</dbReference>
<keyword evidence="8" id="KW-0106">Calcium</keyword>
<dbReference type="InterPro" id="IPR008559">
    <property type="entry name" value="TMCO1"/>
</dbReference>
<evidence type="ECO:0000256" key="8">
    <source>
        <dbReference type="ARBA" id="ARBA00022837"/>
    </source>
</evidence>
<dbReference type="GO" id="GO:0005789">
    <property type="term" value="C:endoplasmic reticulum membrane"/>
    <property type="evidence" value="ECO:0007669"/>
    <property type="project" value="UniProtKB-SubCell"/>
</dbReference>
<gene>
    <name evidence="14" type="ORF">CYCCA115_LOCUS17186</name>
</gene>
<protein>
    <submittedName>
        <fullName evidence="14">Uncharacterized protein</fullName>
    </submittedName>
</protein>
<evidence type="ECO:0000256" key="2">
    <source>
        <dbReference type="ARBA" id="ARBA00006537"/>
    </source>
</evidence>
<dbReference type="GO" id="GO:0005262">
    <property type="term" value="F:calcium channel activity"/>
    <property type="evidence" value="ECO:0007669"/>
    <property type="project" value="UniProtKB-KW"/>
</dbReference>
<dbReference type="AlphaFoldDB" id="A0AAD2G314"/>
<accession>A0AAD2G314</accession>
<keyword evidence="4" id="KW-0109">Calcium transport</keyword>
<keyword evidence="13" id="KW-0407">Ion channel</keyword>
<keyword evidence="3" id="KW-0813">Transport</keyword>
<comment type="subcellular location">
    <subcellularLocation>
        <location evidence="1">Endoplasmic reticulum membrane</location>
        <topology evidence="1">Multi-pass membrane protein</topology>
    </subcellularLocation>
</comment>
<dbReference type="Pfam" id="PF01956">
    <property type="entry name" value="EMC3_TMCO1"/>
    <property type="match status" value="1"/>
</dbReference>
<evidence type="ECO:0000256" key="3">
    <source>
        <dbReference type="ARBA" id="ARBA00022448"/>
    </source>
</evidence>
<evidence type="ECO:0000256" key="11">
    <source>
        <dbReference type="ARBA" id="ARBA00023065"/>
    </source>
</evidence>
<dbReference type="InterPro" id="IPR002809">
    <property type="entry name" value="EMC3/TMCO1"/>
</dbReference>
<evidence type="ECO:0000313" key="14">
    <source>
        <dbReference type="EMBL" id="CAJ1958458.1"/>
    </source>
</evidence>
<proteinExistence type="inferred from homology"/>
<keyword evidence="11" id="KW-0406">Ion transport</keyword>
<dbReference type="EMBL" id="CAKOGP040001980">
    <property type="protein sequence ID" value="CAJ1958458.1"/>
    <property type="molecule type" value="Genomic_DNA"/>
</dbReference>
<evidence type="ECO:0000256" key="7">
    <source>
        <dbReference type="ARBA" id="ARBA00022824"/>
    </source>
</evidence>
<keyword evidence="10" id="KW-0175">Coiled coil</keyword>
<comment type="similarity">
    <text evidence="2">Belongs to the TMCO1 family.</text>
</comment>
<keyword evidence="9" id="KW-1133">Transmembrane helix</keyword>
<keyword evidence="5" id="KW-0107">Calcium channel</keyword>
<keyword evidence="6" id="KW-0812">Transmembrane</keyword>
<evidence type="ECO:0000256" key="13">
    <source>
        <dbReference type="ARBA" id="ARBA00023303"/>
    </source>
</evidence>
<dbReference type="PANTHER" id="PTHR20917">
    <property type="entry name" value="PNAS-RELATED"/>
    <property type="match status" value="1"/>
</dbReference>
<dbReference type="Proteomes" id="UP001295423">
    <property type="component" value="Unassembled WGS sequence"/>
</dbReference>
<evidence type="ECO:0000313" key="15">
    <source>
        <dbReference type="Proteomes" id="UP001295423"/>
    </source>
</evidence>
<evidence type="ECO:0000256" key="4">
    <source>
        <dbReference type="ARBA" id="ARBA00022568"/>
    </source>
</evidence>